<dbReference type="RefSeq" id="XP_041163887.1">
    <property type="nucleotide sequence ID" value="XM_041299814.1"/>
</dbReference>
<evidence type="ECO:0000313" key="1">
    <source>
        <dbReference type="EMBL" id="KAG1799488.1"/>
    </source>
</evidence>
<reference evidence="1" key="1">
    <citation type="journal article" date="2020" name="New Phytol.">
        <title>Comparative genomics reveals dynamic genome evolution in host specialist ectomycorrhizal fungi.</title>
        <authorList>
            <person name="Lofgren L.A."/>
            <person name="Nguyen N.H."/>
            <person name="Vilgalys R."/>
            <person name="Ruytinx J."/>
            <person name="Liao H.L."/>
            <person name="Branco S."/>
            <person name="Kuo A."/>
            <person name="LaButti K."/>
            <person name="Lipzen A."/>
            <person name="Andreopoulos W."/>
            <person name="Pangilinan J."/>
            <person name="Riley R."/>
            <person name="Hundley H."/>
            <person name="Na H."/>
            <person name="Barry K."/>
            <person name="Grigoriev I.V."/>
            <person name="Stajich J.E."/>
            <person name="Kennedy P.G."/>
        </authorList>
    </citation>
    <scope>NUCLEOTIDE SEQUENCE</scope>
    <source>
        <strain evidence="1">S12</strain>
    </source>
</reference>
<keyword evidence="2" id="KW-1185">Reference proteome</keyword>
<dbReference type="OrthoDB" id="2665354at2759"/>
<protein>
    <submittedName>
        <fullName evidence="1">Uncharacterized protein</fullName>
    </submittedName>
</protein>
<proteinExistence type="predicted"/>
<dbReference type="AlphaFoldDB" id="A0A9P7J2F8"/>
<name>A0A9P7J2F8_9AGAM</name>
<comment type="caution">
    <text evidence="1">The sequence shown here is derived from an EMBL/GenBank/DDBJ whole genome shotgun (WGS) entry which is preliminary data.</text>
</comment>
<dbReference type="EMBL" id="JABBWE010000011">
    <property type="protein sequence ID" value="KAG1799488.1"/>
    <property type="molecule type" value="Genomic_DNA"/>
</dbReference>
<organism evidence="1 2">
    <name type="scientific">Suillus plorans</name>
    <dbReference type="NCBI Taxonomy" id="116603"/>
    <lineage>
        <taxon>Eukaryota</taxon>
        <taxon>Fungi</taxon>
        <taxon>Dikarya</taxon>
        <taxon>Basidiomycota</taxon>
        <taxon>Agaricomycotina</taxon>
        <taxon>Agaricomycetes</taxon>
        <taxon>Agaricomycetidae</taxon>
        <taxon>Boletales</taxon>
        <taxon>Suillineae</taxon>
        <taxon>Suillaceae</taxon>
        <taxon>Suillus</taxon>
    </lineage>
</organism>
<sequence>MFVILHDFEPTLECTQEQWILKHPPSKDKLLAPQSHQDPRYQFNGRAKLLSLMPWGRKKMVDADDNPIGKDKGHIYSAIAGLIFADHIKYGAAYRQNLKKFCNSVSNQISGLRTKYKQHKGRFTATGTGIMPHDGQSAQNLLALIRADFPWFLDLDSIWHNNSSMAAKTYSSQLGIDYAGTLYSLVQPHGRAGPSMHFGTTAGAGPSIPAAQSSHAYPPSNLPPSTYPPLTSFINEPLNANVPLTSSVNELSNTNIPQRLPRMPDLPPGAYLPSNTYSPPNAFPFPNTSTPPYPSFHLPGLYNSPDINICDDFGAANNNNDLYLEGTGPFSVPLGDALEHLNGDEMMDHNGDA</sequence>
<dbReference type="Proteomes" id="UP000719766">
    <property type="component" value="Unassembled WGS sequence"/>
</dbReference>
<dbReference type="GeneID" id="64593578"/>
<accession>A0A9P7J2F8</accession>
<evidence type="ECO:0000313" key="2">
    <source>
        <dbReference type="Proteomes" id="UP000719766"/>
    </source>
</evidence>
<gene>
    <name evidence="1" type="ORF">HD556DRAFT_1305689</name>
</gene>